<feature type="domain" description="Polysaccharide pyruvyl transferase" evidence="1">
    <location>
        <begin position="13"/>
        <end position="305"/>
    </location>
</feature>
<keyword evidence="3" id="KW-1185">Reference proteome</keyword>
<dbReference type="OrthoDB" id="3188137at2"/>
<evidence type="ECO:0000259" key="1">
    <source>
        <dbReference type="Pfam" id="PF04230"/>
    </source>
</evidence>
<dbReference type="PANTHER" id="PTHR36836">
    <property type="entry name" value="COLANIC ACID BIOSYNTHESIS PROTEIN WCAK"/>
    <property type="match status" value="1"/>
</dbReference>
<sequence length="368" mass="43038">MKRVFIHAYTAGNLGDDLLIRILCERYPKVHFRIYADESYKERFKDIGNLSVYSPSDKRVGFIDMAISKVKHTDMGFWKLLIKTSYATVHIGGSVFVQHQDDFGLAFQLDEGLRARSRRLYVVGANFGPYTDEQYYRQYYELLQKYEGVCFRDRYSQRLFHKLPNVTYAPDVAFNYKADVSVPEKKQVLISVIDMKDRKGKWGISQYDRPYKRFIVNLADGYIKQGYHIKFISFCKYQGDEEAIKEIIALAEGWEKEQVSTCFYDKNLLQCIKSFAESEIIIATRFHSLVLGWLMGKKVLPVVYDRKTKHVLEDNECSSYLKLDDLEQNISQVIQKIEELKVMDIKNLVSEAEGQFEKLDQILKRKEG</sequence>
<gene>
    <name evidence="2" type="ORF">EDD59_105110</name>
</gene>
<dbReference type="AlphaFoldDB" id="A0A4R3KCB2"/>
<dbReference type="RefSeq" id="WP_132379659.1">
    <property type="nucleotide sequence ID" value="NZ_DAIQXH010000190.1"/>
</dbReference>
<dbReference type="EMBL" id="SLZZ01000005">
    <property type="protein sequence ID" value="TCS80728.1"/>
    <property type="molecule type" value="Genomic_DNA"/>
</dbReference>
<protein>
    <submittedName>
        <fullName evidence="2">Colanic acid/amylovoran biosynthesis protein</fullName>
    </submittedName>
</protein>
<proteinExistence type="predicted"/>
<evidence type="ECO:0000313" key="2">
    <source>
        <dbReference type="EMBL" id="TCS80728.1"/>
    </source>
</evidence>
<comment type="caution">
    <text evidence="2">The sequence shown here is derived from an EMBL/GenBank/DDBJ whole genome shotgun (WGS) entry which is preliminary data.</text>
</comment>
<dbReference type="PANTHER" id="PTHR36836:SF1">
    <property type="entry name" value="COLANIC ACID BIOSYNTHESIS PROTEIN WCAK"/>
    <property type="match status" value="1"/>
</dbReference>
<name>A0A4R3KCB2_9FIRM</name>
<dbReference type="InterPro" id="IPR007345">
    <property type="entry name" value="Polysacch_pyruvyl_Trfase"/>
</dbReference>
<reference evidence="2 3" key="1">
    <citation type="submission" date="2019-03" db="EMBL/GenBank/DDBJ databases">
        <title>Genomic Encyclopedia of Type Strains, Phase IV (KMG-IV): sequencing the most valuable type-strain genomes for metagenomic binning, comparative biology and taxonomic classification.</title>
        <authorList>
            <person name="Goeker M."/>
        </authorList>
    </citation>
    <scope>NUCLEOTIDE SEQUENCE [LARGE SCALE GENOMIC DNA]</scope>
    <source>
        <strain evidence="2 3">DSM 29489</strain>
    </source>
</reference>
<organism evidence="2 3">
    <name type="scientific">Muricomes intestini</name>
    <dbReference type="NCBI Taxonomy" id="1796634"/>
    <lineage>
        <taxon>Bacteria</taxon>
        <taxon>Bacillati</taxon>
        <taxon>Bacillota</taxon>
        <taxon>Clostridia</taxon>
        <taxon>Lachnospirales</taxon>
        <taxon>Lachnospiraceae</taxon>
        <taxon>Muricomes</taxon>
    </lineage>
</organism>
<dbReference type="Pfam" id="PF04230">
    <property type="entry name" value="PS_pyruv_trans"/>
    <property type="match status" value="1"/>
</dbReference>
<accession>A0A4R3KCB2</accession>
<evidence type="ECO:0000313" key="3">
    <source>
        <dbReference type="Proteomes" id="UP000295726"/>
    </source>
</evidence>
<dbReference type="Proteomes" id="UP000295726">
    <property type="component" value="Unassembled WGS sequence"/>
</dbReference>